<dbReference type="EMBL" id="FQUC01000008">
    <property type="protein sequence ID" value="SHF64496.1"/>
    <property type="molecule type" value="Genomic_DNA"/>
</dbReference>
<dbReference type="SMART" id="SM00496">
    <property type="entry name" value="IENR2"/>
    <property type="match status" value="1"/>
</dbReference>
<name>A0A1M5DC26_9BACT</name>
<evidence type="ECO:0000313" key="3">
    <source>
        <dbReference type="EMBL" id="SHF64496.1"/>
    </source>
</evidence>
<dbReference type="InterPro" id="IPR003611">
    <property type="entry name" value="NUMOD3"/>
</dbReference>
<feature type="domain" description="Nuclease associated modular" evidence="2">
    <location>
        <begin position="29"/>
        <end position="45"/>
    </location>
</feature>
<evidence type="ECO:0000256" key="1">
    <source>
        <dbReference type="SAM" id="MobiDB-lite"/>
    </source>
</evidence>
<dbReference type="Pfam" id="PF07460">
    <property type="entry name" value="NUMOD3"/>
    <property type="match status" value="1"/>
</dbReference>
<feature type="region of interest" description="Disordered" evidence="1">
    <location>
        <begin position="18"/>
        <end position="42"/>
    </location>
</feature>
<protein>
    <submittedName>
        <fullName evidence="3">NUMOD3 motif-containing protein</fullName>
    </submittedName>
</protein>
<accession>A0A1M5DC26</accession>
<gene>
    <name evidence="3" type="ORF">SAMN05444362_108145</name>
</gene>
<dbReference type="OrthoDB" id="1100309at2"/>
<dbReference type="Proteomes" id="UP000184480">
    <property type="component" value="Unassembled WGS sequence"/>
</dbReference>
<dbReference type="SUPFAM" id="SSF64496">
    <property type="entry name" value="DNA-binding domain of intron-encoded endonucleases"/>
    <property type="match status" value="1"/>
</dbReference>
<evidence type="ECO:0000259" key="2">
    <source>
        <dbReference type="SMART" id="SM00496"/>
    </source>
</evidence>
<keyword evidence="4" id="KW-1185">Reference proteome</keyword>
<dbReference type="AlphaFoldDB" id="A0A1M5DC26"/>
<feature type="compositionally biased region" description="Basic and acidic residues" evidence="1">
    <location>
        <begin position="31"/>
        <end position="42"/>
    </location>
</feature>
<evidence type="ECO:0000313" key="4">
    <source>
        <dbReference type="Proteomes" id="UP000184480"/>
    </source>
</evidence>
<organism evidence="3 4">
    <name type="scientific">Dysgonomonas macrotermitis</name>
    <dbReference type="NCBI Taxonomy" id="1346286"/>
    <lineage>
        <taxon>Bacteria</taxon>
        <taxon>Pseudomonadati</taxon>
        <taxon>Bacteroidota</taxon>
        <taxon>Bacteroidia</taxon>
        <taxon>Bacteroidales</taxon>
        <taxon>Dysgonomonadaceae</taxon>
        <taxon>Dysgonomonas</taxon>
    </lineage>
</organism>
<sequence>MNKRIYREADEMTKYKMSLSKSNSLNPNYGKPRDEETKQKISDSMKKYWSEVPFKNEFDKK</sequence>
<dbReference type="RefSeq" id="WP_062177965.1">
    <property type="nucleotide sequence ID" value="NZ_BBXL01000004.1"/>
</dbReference>
<reference evidence="4" key="1">
    <citation type="submission" date="2016-11" db="EMBL/GenBank/DDBJ databases">
        <authorList>
            <person name="Varghese N."/>
            <person name="Submissions S."/>
        </authorList>
    </citation>
    <scope>NUCLEOTIDE SEQUENCE [LARGE SCALE GENOMIC DNA]</scope>
    <source>
        <strain evidence="4">DSM 27370</strain>
    </source>
</reference>
<dbReference type="GO" id="GO:0003677">
    <property type="term" value="F:DNA binding"/>
    <property type="evidence" value="ECO:0007669"/>
    <property type="project" value="InterPro"/>
</dbReference>
<proteinExistence type="predicted"/>